<feature type="domain" description="Peptidase S8/S53" evidence="5">
    <location>
        <begin position="96"/>
        <end position="206"/>
    </location>
</feature>
<evidence type="ECO:0000259" key="6">
    <source>
        <dbReference type="Pfam" id="PF05922"/>
    </source>
</evidence>
<dbReference type="EnsemblPlants" id="KRH73106">
    <property type="protein sequence ID" value="KRH73106"/>
    <property type="gene ID" value="GLYMA_02G252300"/>
</dbReference>
<dbReference type="InterPro" id="IPR010259">
    <property type="entry name" value="S8pro/Inhibitor_I9"/>
</dbReference>
<dbReference type="Gene3D" id="3.40.50.200">
    <property type="entry name" value="Peptidase S8/S53 domain"/>
    <property type="match status" value="1"/>
</dbReference>
<dbReference type="GO" id="GO:0006508">
    <property type="term" value="P:proteolysis"/>
    <property type="evidence" value="ECO:0007669"/>
    <property type="project" value="InterPro"/>
</dbReference>
<dbReference type="PaxDb" id="3847-GLYMA02G41957.1"/>
<comment type="caution">
    <text evidence="4">Lacks conserved residue(s) required for the propagation of feature annotation.</text>
</comment>
<keyword evidence="3" id="KW-0732">Signal</keyword>
<dbReference type="PANTHER" id="PTHR10795">
    <property type="entry name" value="PROPROTEIN CONVERTASE SUBTILISIN/KEXIN"/>
    <property type="match status" value="1"/>
</dbReference>
<dbReference type="Pfam" id="PF05922">
    <property type="entry name" value="Inhibitor_I9"/>
    <property type="match status" value="1"/>
</dbReference>
<dbReference type="Gene3D" id="3.30.70.80">
    <property type="entry name" value="Peptidase S8 propeptide/proteinase inhibitor I9"/>
    <property type="match status" value="1"/>
</dbReference>
<name>K7KAP1_SOYBN</name>
<sequence>MGDHPKGMDPASLPSLHMTMAQKVLGSDFEPEAILHSYKKSFNGFVIKLTEQEAEKMAEMDTVVSVFPNRKTNLHTTRSWDFLGVSHQIQRTSLESDIILGVIDTGVWPESNSFSDKGLICKIIGAKYFNIEGANSKDDIISPRDAEGHGSHTASTIAGNLVKSASLLGFASGTAPCWIKIGCPEVDALAAFNEAIADGVDIISISA</sequence>
<dbReference type="Pfam" id="PF00082">
    <property type="entry name" value="Peptidase_S8"/>
    <property type="match status" value="1"/>
</dbReference>
<evidence type="ECO:0000256" key="1">
    <source>
        <dbReference type="ARBA" id="ARBA00004613"/>
    </source>
</evidence>
<evidence type="ECO:0000256" key="3">
    <source>
        <dbReference type="ARBA" id="ARBA00022729"/>
    </source>
</evidence>
<feature type="domain" description="Inhibitor I9" evidence="6">
    <location>
        <begin position="6"/>
        <end position="75"/>
    </location>
</feature>
<dbReference type="Proteomes" id="UP000008827">
    <property type="component" value="Chromosome 2"/>
</dbReference>
<reference evidence="7" key="3">
    <citation type="submission" date="2018-07" db="EMBL/GenBank/DDBJ databases">
        <title>WGS assembly of Glycine max.</title>
        <authorList>
            <person name="Schmutz J."/>
            <person name="Cannon S."/>
            <person name="Schlueter J."/>
            <person name="Ma J."/>
            <person name="Mitros T."/>
            <person name="Nelson W."/>
            <person name="Hyten D."/>
            <person name="Song Q."/>
            <person name="Thelen J."/>
            <person name="Cheng J."/>
            <person name="Xu D."/>
            <person name="Hellsten U."/>
            <person name="May G."/>
            <person name="Yu Y."/>
            <person name="Sakurai T."/>
            <person name="Umezawa T."/>
            <person name="Bhattacharyya M."/>
            <person name="Sandhu D."/>
            <person name="Valliyodan B."/>
            <person name="Lindquist E."/>
            <person name="Peto M."/>
            <person name="Grant D."/>
            <person name="Shu S."/>
            <person name="Goodstein D."/>
            <person name="Barry K."/>
            <person name="Futrell-Griggs M."/>
            <person name="Abernathy B."/>
            <person name="Du J."/>
            <person name="Tian Z."/>
            <person name="Zhu L."/>
            <person name="Gill N."/>
            <person name="Joshi T."/>
            <person name="Libault M."/>
            <person name="Sethuraman A."/>
            <person name="Zhang X."/>
            <person name="Shinozaki K."/>
            <person name="Nguyen H."/>
            <person name="Wing R."/>
            <person name="Cregan P."/>
            <person name="Specht J."/>
            <person name="Grimwood J."/>
            <person name="Rokhsar D."/>
            <person name="Stacey G."/>
            <person name="Shoemaker R."/>
            <person name="Jackson S."/>
        </authorList>
    </citation>
    <scope>NUCLEOTIDE SEQUENCE</scope>
    <source>
        <tissue evidence="7">Callus</tissue>
    </source>
</reference>
<dbReference type="GO" id="GO:0004252">
    <property type="term" value="F:serine-type endopeptidase activity"/>
    <property type="evidence" value="ECO:0007669"/>
    <property type="project" value="InterPro"/>
</dbReference>
<dbReference type="EMBL" id="CM000835">
    <property type="protein sequence ID" value="KRH73106.1"/>
    <property type="molecule type" value="Genomic_DNA"/>
</dbReference>
<evidence type="ECO:0008006" key="10">
    <source>
        <dbReference type="Google" id="ProtNLM"/>
    </source>
</evidence>
<reference evidence="7 8" key="1">
    <citation type="journal article" date="2010" name="Nature">
        <title>Genome sequence of the palaeopolyploid soybean.</title>
        <authorList>
            <person name="Schmutz J."/>
            <person name="Cannon S.B."/>
            <person name="Schlueter J."/>
            <person name="Ma J."/>
            <person name="Mitros T."/>
            <person name="Nelson W."/>
            <person name="Hyten D.L."/>
            <person name="Song Q."/>
            <person name="Thelen J.J."/>
            <person name="Cheng J."/>
            <person name="Xu D."/>
            <person name="Hellsten U."/>
            <person name="May G.D."/>
            <person name="Yu Y."/>
            <person name="Sakurai T."/>
            <person name="Umezawa T."/>
            <person name="Bhattacharyya M.K."/>
            <person name="Sandhu D."/>
            <person name="Valliyodan B."/>
            <person name="Lindquist E."/>
            <person name="Peto M."/>
            <person name="Grant D."/>
            <person name="Shu S."/>
            <person name="Goodstein D."/>
            <person name="Barry K."/>
            <person name="Futrell-Griggs M."/>
            <person name="Abernathy B."/>
            <person name="Du J."/>
            <person name="Tian Z."/>
            <person name="Zhu L."/>
            <person name="Gill N."/>
            <person name="Joshi T."/>
            <person name="Libault M."/>
            <person name="Sethuraman A."/>
            <person name="Zhang X.-C."/>
            <person name="Shinozaki K."/>
            <person name="Nguyen H.T."/>
            <person name="Wing R.A."/>
            <person name="Cregan P."/>
            <person name="Specht J."/>
            <person name="Grimwood J."/>
            <person name="Rokhsar D."/>
            <person name="Stacey G."/>
            <person name="Shoemaker R.C."/>
            <person name="Jackson S.A."/>
        </authorList>
    </citation>
    <scope>NUCLEOTIDE SEQUENCE</scope>
    <source>
        <strain evidence="8">cv. Williams 82</strain>
        <tissue evidence="7">Callus</tissue>
    </source>
</reference>
<dbReference type="InterPro" id="IPR000209">
    <property type="entry name" value="Peptidase_S8/S53_dom"/>
</dbReference>
<organism evidence="7">
    <name type="scientific">Glycine max</name>
    <name type="common">Soybean</name>
    <name type="synonym">Glycine hispida</name>
    <dbReference type="NCBI Taxonomy" id="3847"/>
    <lineage>
        <taxon>Eukaryota</taxon>
        <taxon>Viridiplantae</taxon>
        <taxon>Streptophyta</taxon>
        <taxon>Embryophyta</taxon>
        <taxon>Tracheophyta</taxon>
        <taxon>Spermatophyta</taxon>
        <taxon>Magnoliopsida</taxon>
        <taxon>eudicotyledons</taxon>
        <taxon>Gunneridae</taxon>
        <taxon>Pentapetalae</taxon>
        <taxon>rosids</taxon>
        <taxon>fabids</taxon>
        <taxon>Fabales</taxon>
        <taxon>Fabaceae</taxon>
        <taxon>Papilionoideae</taxon>
        <taxon>50 kb inversion clade</taxon>
        <taxon>NPAAA clade</taxon>
        <taxon>indigoferoid/millettioid clade</taxon>
        <taxon>Phaseoleae</taxon>
        <taxon>Glycine</taxon>
        <taxon>Glycine subgen. Soja</taxon>
    </lineage>
</organism>
<gene>
    <name evidence="7" type="ORF">GLYMA_02G252300</name>
</gene>
<evidence type="ECO:0000256" key="2">
    <source>
        <dbReference type="ARBA" id="ARBA00011073"/>
    </source>
</evidence>
<dbReference type="InParanoid" id="K7KAP1"/>
<comment type="subcellular location">
    <subcellularLocation>
        <location evidence="1">Secreted</location>
    </subcellularLocation>
</comment>
<dbReference type="STRING" id="3847.K7KAP1"/>
<dbReference type="Gramene" id="KRH73106">
    <property type="protein sequence ID" value="KRH73106"/>
    <property type="gene ID" value="GLYMA_02G252300"/>
</dbReference>
<dbReference type="AlphaFoldDB" id="K7KAP1"/>
<dbReference type="HOGENOM" id="CLU_000625_0_2_1"/>
<dbReference type="eggNOG" id="ENOG502QRA7">
    <property type="taxonomic scope" value="Eukaryota"/>
</dbReference>
<evidence type="ECO:0000313" key="9">
    <source>
        <dbReference type="Proteomes" id="UP000008827"/>
    </source>
</evidence>
<dbReference type="SMR" id="K7KAP1"/>
<dbReference type="OMA" id="RNTISWL"/>
<proteinExistence type="inferred from homology"/>
<evidence type="ECO:0000256" key="4">
    <source>
        <dbReference type="PROSITE-ProRule" id="PRU01240"/>
    </source>
</evidence>
<reference evidence="8" key="2">
    <citation type="submission" date="2018-02" db="UniProtKB">
        <authorList>
            <consortium name="EnsemblPlants"/>
        </authorList>
    </citation>
    <scope>IDENTIFICATION</scope>
    <source>
        <strain evidence="8">Williams 82</strain>
    </source>
</reference>
<keyword evidence="9" id="KW-1185">Reference proteome</keyword>
<dbReference type="PROSITE" id="PS51892">
    <property type="entry name" value="SUBTILASE"/>
    <property type="match status" value="1"/>
</dbReference>
<dbReference type="SUPFAM" id="SSF52743">
    <property type="entry name" value="Subtilisin-like"/>
    <property type="match status" value="1"/>
</dbReference>
<protein>
    <recommendedName>
        <fullName evidence="10">Peptidase S8/S53 domain-containing protein</fullName>
    </recommendedName>
</protein>
<evidence type="ECO:0000313" key="7">
    <source>
        <dbReference type="EMBL" id="KRH73106.1"/>
    </source>
</evidence>
<dbReference type="InterPro" id="IPR037045">
    <property type="entry name" value="S8pro/Inhibitor_I9_sf"/>
</dbReference>
<evidence type="ECO:0000259" key="5">
    <source>
        <dbReference type="Pfam" id="PF00082"/>
    </source>
</evidence>
<dbReference type="GO" id="GO:0005576">
    <property type="term" value="C:extracellular region"/>
    <property type="evidence" value="ECO:0007669"/>
    <property type="project" value="UniProtKB-SubCell"/>
</dbReference>
<dbReference type="InterPro" id="IPR036852">
    <property type="entry name" value="Peptidase_S8/S53_dom_sf"/>
</dbReference>
<dbReference type="InterPro" id="IPR045051">
    <property type="entry name" value="SBT"/>
</dbReference>
<evidence type="ECO:0000313" key="8">
    <source>
        <dbReference type="EnsemblPlants" id="KRH73106"/>
    </source>
</evidence>
<accession>K7KAP1</accession>
<comment type="similarity">
    <text evidence="2 4">Belongs to the peptidase S8 family.</text>
</comment>